<name>A0A3M8DG47_9BACL</name>
<dbReference type="Gene3D" id="3.90.1530.10">
    <property type="entry name" value="Conserved hypothetical protein from pyrococcus furiosus pfu- 392566-001, ParB domain"/>
    <property type="match status" value="1"/>
</dbReference>
<comment type="caution">
    <text evidence="1">The sequence shown here is derived from an EMBL/GenBank/DDBJ whole genome shotgun (WGS) entry which is preliminary data.</text>
</comment>
<accession>A0A3M8DG47</accession>
<evidence type="ECO:0000313" key="1">
    <source>
        <dbReference type="EMBL" id="RNB87072.1"/>
    </source>
</evidence>
<proteinExistence type="predicted"/>
<reference evidence="1 2" key="1">
    <citation type="submission" date="2018-10" db="EMBL/GenBank/DDBJ databases">
        <title>Phylogenomics of Brevibacillus.</title>
        <authorList>
            <person name="Dunlap C."/>
        </authorList>
    </citation>
    <scope>NUCLEOTIDE SEQUENCE [LARGE SCALE GENOMIC DNA]</scope>
    <source>
        <strain evidence="1 2">JCM 15716</strain>
    </source>
</reference>
<dbReference type="RefSeq" id="WP_122918770.1">
    <property type="nucleotide sequence ID" value="NZ_RHHQ01000012.1"/>
</dbReference>
<evidence type="ECO:0008006" key="3">
    <source>
        <dbReference type="Google" id="ProtNLM"/>
    </source>
</evidence>
<dbReference type="Proteomes" id="UP000271031">
    <property type="component" value="Unassembled WGS sequence"/>
</dbReference>
<organism evidence="1 2">
    <name type="scientific">Brevibacillus fluminis</name>
    <dbReference type="NCBI Taxonomy" id="511487"/>
    <lineage>
        <taxon>Bacteria</taxon>
        <taxon>Bacillati</taxon>
        <taxon>Bacillota</taxon>
        <taxon>Bacilli</taxon>
        <taxon>Bacillales</taxon>
        <taxon>Paenibacillaceae</taxon>
        <taxon>Brevibacillus</taxon>
    </lineage>
</organism>
<protein>
    <recommendedName>
        <fullName evidence="3">ParB/Sulfiredoxin domain-containing protein</fullName>
    </recommendedName>
</protein>
<evidence type="ECO:0000313" key="2">
    <source>
        <dbReference type="Proteomes" id="UP000271031"/>
    </source>
</evidence>
<gene>
    <name evidence="1" type="ORF">EDM56_15365</name>
</gene>
<keyword evidence="2" id="KW-1185">Reference proteome</keyword>
<dbReference type="OrthoDB" id="2989488at2"/>
<sequence>MFTVQYIPLSKIKPDHYPRMTAQIRKLRSKMLDGMNLVVVRKNRKDGSYVILLGNERYEYLRKHTKKLVAPCLVDESRGKSQVRAWFHQLRNKRLLSHFPGIKPGQLTPAALSITRTFLKEEPRFKQLSRRQQVQVLSQAVRYKRTVISAMKAKVGQLVSK</sequence>
<dbReference type="AlphaFoldDB" id="A0A3M8DG47"/>
<dbReference type="EMBL" id="RHHQ01000012">
    <property type="protein sequence ID" value="RNB87072.1"/>
    <property type="molecule type" value="Genomic_DNA"/>
</dbReference>